<name>A0A9N9ELC5_9GLOM</name>
<protein>
    <submittedName>
        <fullName evidence="1">13073_t:CDS:1</fullName>
    </submittedName>
</protein>
<gene>
    <name evidence="1" type="ORF">ALEPTO_LOCUS10795</name>
</gene>
<sequence>MKNLSEFPTEILQCITELIPLRYYGSLMSTSRIFLQQIDIEDFWLYLTSKRYSSIEVSPLVSAPALDLYHIDLHNRRRQRNITLPINPPLWKYIFRVYFQYTGPVLNIHAILKVPRVIAPNKKHDQYEEMYDFMTRLVDKMIAKWPWLYPTYSEKDAGLREPYYSDEGKVEISGPIGRFITGTLYGQGGLYRTCTILDISFDPKSLYTISMNLYTLVDERGMNLHYSTGYTFPSLSLTNLSSRSSHFDEFLQKCETILTMFLFHHFYKFMRPTMLHSEIKWYRFANEQESFGKLLEEKINKYAKMLIEQLQLYIKPLDYTSQERVITFLDNPKTKKSKTIHVAVIRSIRRRLRIFLGPLQCIFNFYQDDNILQEIINICNKYEGELPDTYPNMYPYDFDIIKNIGYWSLFRQWEHYRFNWQSSYRKARPIGPCGINFNKLSEGGCRWWSVGLQGIALEVLEPLSKYIGLDILQNIIEGNEIILMEKIREQKELKFRQIEMIVDKYHFVKSR</sequence>
<reference evidence="1" key="1">
    <citation type="submission" date="2021-06" db="EMBL/GenBank/DDBJ databases">
        <authorList>
            <person name="Kallberg Y."/>
            <person name="Tangrot J."/>
            <person name="Rosling A."/>
        </authorList>
    </citation>
    <scope>NUCLEOTIDE SEQUENCE</scope>
    <source>
        <strain evidence="1">FL130A</strain>
    </source>
</reference>
<proteinExistence type="predicted"/>
<evidence type="ECO:0000313" key="2">
    <source>
        <dbReference type="Proteomes" id="UP000789508"/>
    </source>
</evidence>
<keyword evidence="2" id="KW-1185">Reference proteome</keyword>
<dbReference type="AlphaFoldDB" id="A0A9N9ELC5"/>
<organism evidence="1 2">
    <name type="scientific">Ambispora leptoticha</name>
    <dbReference type="NCBI Taxonomy" id="144679"/>
    <lineage>
        <taxon>Eukaryota</taxon>
        <taxon>Fungi</taxon>
        <taxon>Fungi incertae sedis</taxon>
        <taxon>Mucoromycota</taxon>
        <taxon>Glomeromycotina</taxon>
        <taxon>Glomeromycetes</taxon>
        <taxon>Archaeosporales</taxon>
        <taxon>Ambisporaceae</taxon>
        <taxon>Ambispora</taxon>
    </lineage>
</organism>
<dbReference type="Proteomes" id="UP000789508">
    <property type="component" value="Unassembled WGS sequence"/>
</dbReference>
<accession>A0A9N9ELC5</accession>
<evidence type="ECO:0000313" key="1">
    <source>
        <dbReference type="EMBL" id="CAG8678728.1"/>
    </source>
</evidence>
<comment type="caution">
    <text evidence="1">The sequence shown here is derived from an EMBL/GenBank/DDBJ whole genome shotgun (WGS) entry which is preliminary data.</text>
</comment>
<dbReference type="EMBL" id="CAJVPS010013712">
    <property type="protein sequence ID" value="CAG8678728.1"/>
    <property type="molecule type" value="Genomic_DNA"/>
</dbReference>